<evidence type="ECO:0000313" key="4">
    <source>
        <dbReference type="Proteomes" id="UP001595773"/>
    </source>
</evidence>
<dbReference type="InterPro" id="IPR036291">
    <property type="entry name" value="NAD(P)-bd_dom_sf"/>
</dbReference>
<name>A0ABV8QX18_9MICC</name>
<dbReference type="InterPro" id="IPR020843">
    <property type="entry name" value="ER"/>
</dbReference>
<dbReference type="SMART" id="SM00829">
    <property type="entry name" value="PKS_ER"/>
    <property type="match status" value="1"/>
</dbReference>
<keyword evidence="1" id="KW-0521">NADP</keyword>
<sequence>MTVRMMNAAYFNHVGEAGVITYAQLPVPQPGPGTALVRVRASAVNHVDTFVRSGSYATSLKFPQVLGRDLVGTVAAVGPGTPAHWSPGDAVWSNSAGFDGRAGAAAEFTVVPLDRLYRLPDSVDAVEAAAVLHSGATAWLALHRHARIRAAESVFVGGAAGAVGSALLIAAVRAGARVIVSARTDDAEYCRSLGACVALDYSSQTFDDELKAAVYQLTEGRGLDVHIETSGRHHLELTVELMALRGRIIALSGIAATNAVPLGKLYTRDGSIRGFAISNATVPELADAAAAVNALLVDGSLRSRHINQLPLSQAATAHALLEAGTGHGKLVLIP</sequence>
<dbReference type="CDD" id="cd08253">
    <property type="entry name" value="zeta_crystallin"/>
    <property type="match status" value="1"/>
</dbReference>
<dbReference type="Pfam" id="PF00107">
    <property type="entry name" value="ADH_zinc_N"/>
    <property type="match status" value="1"/>
</dbReference>
<proteinExistence type="predicted"/>
<dbReference type="Pfam" id="PF08240">
    <property type="entry name" value="ADH_N"/>
    <property type="match status" value="1"/>
</dbReference>
<dbReference type="SUPFAM" id="SSF51735">
    <property type="entry name" value="NAD(P)-binding Rossmann-fold domains"/>
    <property type="match status" value="1"/>
</dbReference>
<accession>A0ABV8QX18</accession>
<comment type="caution">
    <text evidence="3">The sequence shown here is derived from an EMBL/GenBank/DDBJ whole genome shotgun (WGS) entry which is preliminary data.</text>
</comment>
<reference evidence="4" key="1">
    <citation type="journal article" date="2019" name="Int. J. Syst. Evol. Microbiol.">
        <title>The Global Catalogue of Microorganisms (GCM) 10K type strain sequencing project: providing services to taxonomists for standard genome sequencing and annotation.</title>
        <authorList>
            <consortium name="The Broad Institute Genomics Platform"/>
            <consortium name="The Broad Institute Genome Sequencing Center for Infectious Disease"/>
            <person name="Wu L."/>
            <person name="Ma J."/>
        </authorList>
    </citation>
    <scope>NUCLEOTIDE SEQUENCE [LARGE SCALE GENOMIC DNA]</scope>
    <source>
        <strain evidence="4">CGMCC 1.10698</strain>
    </source>
</reference>
<evidence type="ECO:0000256" key="1">
    <source>
        <dbReference type="ARBA" id="ARBA00022857"/>
    </source>
</evidence>
<dbReference type="Proteomes" id="UP001595773">
    <property type="component" value="Unassembled WGS sequence"/>
</dbReference>
<dbReference type="EMBL" id="JBHSCQ010000005">
    <property type="protein sequence ID" value="MFC4264706.1"/>
    <property type="molecule type" value="Genomic_DNA"/>
</dbReference>
<dbReference type="Gene3D" id="3.40.50.720">
    <property type="entry name" value="NAD(P)-binding Rossmann-like Domain"/>
    <property type="match status" value="1"/>
</dbReference>
<gene>
    <name evidence="3" type="ORF">ACFOW9_03725</name>
</gene>
<dbReference type="InterPro" id="IPR013154">
    <property type="entry name" value="ADH-like_N"/>
</dbReference>
<dbReference type="RefSeq" id="WP_230066329.1">
    <property type="nucleotide sequence ID" value="NZ_BAABLL010000019.1"/>
</dbReference>
<dbReference type="PANTHER" id="PTHR44154:SF1">
    <property type="entry name" value="QUINONE OXIDOREDUCTASE"/>
    <property type="match status" value="1"/>
</dbReference>
<dbReference type="SUPFAM" id="SSF50129">
    <property type="entry name" value="GroES-like"/>
    <property type="match status" value="1"/>
</dbReference>
<evidence type="ECO:0000313" key="3">
    <source>
        <dbReference type="EMBL" id="MFC4264706.1"/>
    </source>
</evidence>
<dbReference type="InterPro" id="IPR051603">
    <property type="entry name" value="Zinc-ADH_QOR/CCCR"/>
</dbReference>
<dbReference type="InterPro" id="IPR013149">
    <property type="entry name" value="ADH-like_C"/>
</dbReference>
<dbReference type="PANTHER" id="PTHR44154">
    <property type="entry name" value="QUINONE OXIDOREDUCTASE"/>
    <property type="match status" value="1"/>
</dbReference>
<dbReference type="Gene3D" id="3.90.180.10">
    <property type="entry name" value="Medium-chain alcohol dehydrogenases, catalytic domain"/>
    <property type="match status" value="1"/>
</dbReference>
<dbReference type="InterPro" id="IPR011032">
    <property type="entry name" value="GroES-like_sf"/>
</dbReference>
<organism evidence="3 4">
    <name type="scientific">Arthrobacter cryoconiti</name>
    <dbReference type="NCBI Taxonomy" id="748907"/>
    <lineage>
        <taxon>Bacteria</taxon>
        <taxon>Bacillati</taxon>
        <taxon>Actinomycetota</taxon>
        <taxon>Actinomycetes</taxon>
        <taxon>Micrococcales</taxon>
        <taxon>Micrococcaceae</taxon>
        <taxon>Arthrobacter</taxon>
    </lineage>
</organism>
<protein>
    <submittedName>
        <fullName evidence="3">NADPH:quinone reductase</fullName>
    </submittedName>
</protein>
<evidence type="ECO:0000259" key="2">
    <source>
        <dbReference type="SMART" id="SM00829"/>
    </source>
</evidence>
<feature type="domain" description="Enoyl reductase (ER)" evidence="2">
    <location>
        <begin position="18"/>
        <end position="332"/>
    </location>
</feature>
<keyword evidence="4" id="KW-1185">Reference proteome</keyword>